<feature type="region of interest" description="Disordered" evidence="3">
    <location>
        <begin position="76"/>
        <end position="96"/>
    </location>
</feature>
<accession>A0AA41SNT6</accession>
<evidence type="ECO:0000256" key="1">
    <source>
        <dbReference type="ARBA" id="ARBA00004123"/>
    </source>
</evidence>
<comment type="subcellular location">
    <subcellularLocation>
        <location evidence="1">Nucleus</location>
    </subcellularLocation>
</comment>
<dbReference type="InterPro" id="IPR044661">
    <property type="entry name" value="MED15a/b/c-like"/>
</dbReference>
<dbReference type="InterPro" id="IPR036529">
    <property type="entry name" value="KIX_dom_sf"/>
</dbReference>
<dbReference type="PANTHER" id="PTHR33137:SF4">
    <property type="entry name" value="MEDIATOR OF RNA POLYMERASE II TRANSCRIPTION SUBUNIT 15A-RELATED"/>
    <property type="match status" value="1"/>
</dbReference>
<sequence length="148" mass="16293">MDVDDWRIHLSARSRERILDKIFETLRRVAPHRPDEFEEVKRIAARFEGNVYNSATSQSDYLRRISLKMLAASSRNFRSGSSTPATATGTTTSTTTTAASASTSAITTATATITTTADANESPVTRSGKPPHQISSFFFYPTVETQKL</sequence>
<dbReference type="PANTHER" id="PTHR33137">
    <property type="entry name" value="MEDIATOR OF RNA POLYMERASE II TRANSCRIPTION SUBUNIT 15A-RELATED"/>
    <property type="match status" value="1"/>
</dbReference>
<gene>
    <name evidence="5" type="ORF">MKW94_024749</name>
</gene>
<feature type="domain" description="Mediator complex subunit 15 KIX" evidence="4">
    <location>
        <begin position="4"/>
        <end position="74"/>
    </location>
</feature>
<evidence type="ECO:0000256" key="3">
    <source>
        <dbReference type="SAM" id="MobiDB-lite"/>
    </source>
</evidence>
<protein>
    <recommendedName>
        <fullName evidence="4">Mediator complex subunit 15 KIX domain-containing protein</fullName>
    </recommendedName>
</protein>
<evidence type="ECO:0000313" key="5">
    <source>
        <dbReference type="EMBL" id="MCL7038455.1"/>
    </source>
</evidence>
<dbReference type="EMBL" id="JAJJMA010190738">
    <property type="protein sequence ID" value="MCL7038455.1"/>
    <property type="molecule type" value="Genomic_DNA"/>
</dbReference>
<dbReference type="GO" id="GO:0005634">
    <property type="term" value="C:nucleus"/>
    <property type="evidence" value="ECO:0007669"/>
    <property type="project" value="UniProtKB-SubCell"/>
</dbReference>
<evidence type="ECO:0000256" key="2">
    <source>
        <dbReference type="ARBA" id="ARBA00023242"/>
    </source>
</evidence>
<keyword evidence="6" id="KW-1185">Reference proteome</keyword>
<reference evidence="5" key="1">
    <citation type="submission" date="2022-03" db="EMBL/GenBank/DDBJ databases">
        <title>A functionally conserved STORR gene fusion in Papaver species that diverged 16.8 million years ago.</title>
        <authorList>
            <person name="Catania T."/>
        </authorList>
    </citation>
    <scope>NUCLEOTIDE SEQUENCE</scope>
    <source>
        <strain evidence="5">S-191538</strain>
    </source>
</reference>
<name>A0AA41SNT6_PAPNU</name>
<proteinExistence type="predicted"/>
<dbReference type="InterPro" id="IPR036546">
    <property type="entry name" value="MED15_KIX"/>
</dbReference>
<dbReference type="Gene3D" id="1.10.246.20">
    <property type="entry name" value="Coactivator CBP, KIX domain"/>
    <property type="match status" value="1"/>
</dbReference>
<dbReference type="Pfam" id="PF16987">
    <property type="entry name" value="KIX_2"/>
    <property type="match status" value="1"/>
</dbReference>
<dbReference type="Proteomes" id="UP001177140">
    <property type="component" value="Unassembled WGS sequence"/>
</dbReference>
<dbReference type="GO" id="GO:0031490">
    <property type="term" value="F:chromatin DNA binding"/>
    <property type="evidence" value="ECO:0007669"/>
    <property type="project" value="InterPro"/>
</dbReference>
<evidence type="ECO:0000259" key="4">
    <source>
        <dbReference type="Pfam" id="PF16987"/>
    </source>
</evidence>
<keyword evidence="2" id="KW-0539">Nucleus</keyword>
<dbReference type="GO" id="GO:0003713">
    <property type="term" value="F:transcription coactivator activity"/>
    <property type="evidence" value="ECO:0007669"/>
    <property type="project" value="InterPro"/>
</dbReference>
<evidence type="ECO:0000313" key="6">
    <source>
        <dbReference type="Proteomes" id="UP001177140"/>
    </source>
</evidence>
<dbReference type="AlphaFoldDB" id="A0AA41SNT6"/>
<organism evidence="5 6">
    <name type="scientific">Papaver nudicaule</name>
    <name type="common">Iceland poppy</name>
    <dbReference type="NCBI Taxonomy" id="74823"/>
    <lineage>
        <taxon>Eukaryota</taxon>
        <taxon>Viridiplantae</taxon>
        <taxon>Streptophyta</taxon>
        <taxon>Embryophyta</taxon>
        <taxon>Tracheophyta</taxon>
        <taxon>Spermatophyta</taxon>
        <taxon>Magnoliopsida</taxon>
        <taxon>Ranunculales</taxon>
        <taxon>Papaveraceae</taxon>
        <taxon>Papaveroideae</taxon>
        <taxon>Papaver</taxon>
    </lineage>
</organism>
<comment type="caution">
    <text evidence="5">The sequence shown here is derived from an EMBL/GenBank/DDBJ whole genome shotgun (WGS) entry which is preliminary data.</text>
</comment>
<feature type="compositionally biased region" description="Low complexity" evidence="3">
    <location>
        <begin position="79"/>
        <end position="96"/>
    </location>
</feature>